<dbReference type="RefSeq" id="WP_085759751.1">
    <property type="nucleotide sequence ID" value="NZ_CP019343.1"/>
</dbReference>
<dbReference type="STRING" id="716816.BST96_16535"/>
<reference evidence="2 3" key="1">
    <citation type="submission" date="2016-11" db="EMBL/GenBank/DDBJ databases">
        <title>Trade-off between light-utilization and light-protection in marine flavobacteria.</title>
        <authorList>
            <person name="Kumagai Y."/>
        </authorList>
    </citation>
    <scope>NUCLEOTIDE SEQUENCE [LARGE SCALE GENOMIC DNA]</scope>
    <source>
        <strain evidence="2 3">NBRC 107125</strain>
    </source>
</reference>
<organism evidence="2 3">
    <name type="scientific">Oceanicoccus sagamiensis</name>
    <dbReference type="NCBI Taxonomy" id="716816"/>
    <lineage>
        <taxon>Bacteria</taxon>
        <taxon>Pseudomonadati</taxon>
        <taxon>Pseudomonadota</taxon>
        <taxon>Gammaproteobacteria</taxon>
        <taxon>Cellvibrionales</taxon>
        <taxon>Spongiibacteraceae</taxon>
        <taxon>Oceanicoccus</taxon>
    </lineage>
</organism>
<dbReference type="InterPro" id="IPR051276">
    <property type="entry name" value="Saccharopine_DH-like_oxidrdct"/>
</dbReference>
<dbReference type="KEGG" id="osg:BST96_16535"/>
<dbReference type="Pfam" id="PF03435">
    <property type="entry name" value="Sacchrp_dh_NADP"/>
    <property type="match status" value="1"/>
</dbReference>
<gene>
    <name evidence="2" type="ORF">BST96_16535</name>
</gene>
<dbReference type="Proteomes" id="UP000193450">
    <property type="component" value="Chromosome"/>
</dbReference>
<dbReference type="PANTHER" id="PTHR12286:SF5">
    <property type="entry name" value="SACCHAROPINE DEHYDROGENASE-LIKE OXIDOREDUCTASE"/>
    <property type="match status" value="1"/>
</dbReference>
<dbReference type="Gene3D" id="3.40.50.720">
    <property type="entry name" value="NAD(P)-binding Rossmann-like Domain"/>
    <property type="match status" value="1"/>
</dbReference>
<dbReference type="InterPro" id="IPR036291">
    <property type="entry name" value="NAD(P)-bd_dom_sf"/>
</dbReference>
<evidence type="ECO:0000313" key="2">
    <source>
        <dbReference type="EMBL" id="ARN75570.1"/>
    </source>
</evidence>
<sequence>MSSPQYDVVIFGATSFVGQIIVRYFCEQFSTADAAEQVSWAIAGRSEAKLNEVKALMADKVDDIPTIVANADDLEAMRAMCEQTLVVMSTVGPYALYGDTLIQACVETGTDYCDLAGEIQWIKRMQDKYSEAALNSGARIVHSCGFDSIPSDMGVYYLQQQAKAKLGQVCSEVALRIKAASGGFSGGTFASMVNANDEMAADPELQALLEDSYAICPEDYPKQAKQHSILSHHYDENFASWSAPFMMAPINEPVVLRSNALSDYSYGKDFHYNEAILTAPGTGGKIAAVMVDKVMKIFVAATAMPLFKPLIMKIMPAPGEGPSPEAQAKGFYDIRFLGKTNDGQRIQTKLTGDRDPGYGSTAKIIAQSAVCLAKDISQQEKGGGFWTTATVFDQRLIDRLCQYAGLTFEVIDDD</sequence>
<dbReference type="GO" id="GO:0005886">
    <property type="term" value="C:plasma membrane"/>
    <property type="evidence" value="ECO:0007669"/>
    <property type="project" value="TreeGrafter"/>
</dbReference>
<dbReference type="GO" id="GO:0009247">
    <property type="term" value="P:glycolipid biosynthetic process"/>
    <property type="evidence" value="ECO:0007669"/>
    <property type="project" value="TreeGrafter"/>
</dbReference>
<dbReference type="InterPro" id="IPR005097">
    <property type="entry name" value="Sacchrp_dh_NADP-bd"/>
</dbReference>
<evidence type="ECO:0000313" key="3">
    <source>
        <dbReference type="Proteomes" id="UP000193450"/>
    </source>
</evidence>
<dbReference type="EMBL" id="CP019343">
    <property type="protein sequence ID" value="ARN75570.1"/>
    <property type="molecule type" value="Genomic_DNA"/>
</dbReference>
<protein>
    <submittedName>
        <fullName evidence="2">Saccharopine dehydrogenase</fullName>
    </submittedName>
</protein>
<dbReference type="PANTHER" id="PTHR12286">
    <property type="entry name" value="SACCHAROPINE DEHYDROGENASE-LIKE OXIDOREDUCTASE"/>
    <property type="match status" value="1"/>
</dbReference>
<accession>A0A1X9NC13</accession>
<dbReference type="AlphaFoldDB" id="A0A1X9NC13"/>
<evidence type="ECO:0000259" key="1">
    <source>
        <dbReference type="Pfam" id="PF03435"/>
    </source>
</evidence>
<keyword evidence="3" id="KW-1185">Reference proteome</keyword>
<feature type="domain" description="Saccharopine dehydrogenase NADP binding" evidence="1">
    <location>
        <begin position="8"/>
        <end position="137"/>
    </location>
</feature>
<proteinExistence type="predicted"/>
<name>A0A1X9NC13_9GAMM</name>
<dbReference type="SUPFAM" id="SSF51735">
    <property type="entry name" value="NAD(P)-binding Rossmann-fold domains"/>
    <property type="match status" value="1"/>
</dbReference>
<dbReference type="OrthoDB" id="4420885at2"/>